<feature type="coiled-coil region" evidence="4">
    <location>
        <begin position="185"/>
        <end position="223"/>
    </location>
</feature>
<evidence type="ECO:0000256" key="1">
    <source>
        <dbReference type="ARBA" id="ARBA00023015"/>
    </source>
</evidence>
<dbReference type="GO" id="GO:0000978">
    <property type="term" value="F:RNA polymerase II cis-regulatory region sequence-specific DNA binding"/>
    <property type="evidence" value="ECO:0007669"/>
    <property type="project" value="TreeGrafter"/>
</dbReference>
<evidence type="ECO:0000256" key="5">
    <source>
        <dbReference type="SAM" id="MobiDB-lite"/>
    </source>
</evidence>
<keyword evidence="1" id="KW-0805">Transcription regulation</keyword>
<evidence type="ECO:0000313" key="8">
    <source>
        <dbReference type="Proteomes" id="UP000078544"/>
    </source>
</evidence>
<dbReference type="Proteomes" id="UP000078544">
    <property type="component" value="Unassembled WGS sequence"/>
</dbReference>
<feature type="domain" description="BZIP" evidence="6">
    <location>
        <begin position="164"/>
        <end position="227"/>
    </location>
</feature>
<comment type="caution">
    <text evidence="7">The sequence shown here is derived from an EMBL/GenBank/DDBJ whole genome shotgun (WGS) entry which is preliminary data.</text>
</comment>
<keyword evidence="3" id="KW-0804">Transcription</keyword>
<dbReference type="OrthoDB" id="295274at2759"/>
<keyword evidence="2" id="KW-0238">DNA-binding</keyword>
<accession>A0A162IG08</accession>
<proteinExistence type="predicted"/>
<sequence length="319" mass="35689">MSIVDAIWGHTSIGNVNSADDLLSDIANYTSMDSPGQGRLSNMDEPHTTYPDPTRGVFDQHANADSYIPRASCLSDLTAIAEDTIRVATQDVGDEDDDLPSAHEGTQYLGARRTRRDTRRGLGLRQKEASEPGDRPAPSVQRQTRRGKNDLSAKSPAEANDDATNRLERSLERNRVAASKCRKRRKIWTEKLEEKKSDLEEIHKELQAQYMSLLQETSQLKNHLIGHACCHDPNIDVWINNEASRYARRLNTQVPHHHASGQDMSVLDHDLLWQSSSSSHVTDPPDGSLDTRHDASNQEAGEYELDDEAGDEMFQVPND</sequence>
<keyword evidence="4" id="KW-0175">Coiled coil</keyword>
<dbReference type="PANTHER" id="PTHR23351:SF24">
    <property type="entry name" value="ACTIVATING TRANSCRIPTION FACTOR 3-RELATED"/>
    <property type="match status" value="1"/>
</dbReference>
<keyword evidence="8" id="KW-1185">Reference proteome</keyword>
<dbReference type="InterPro" id="IPR046347">
    <property type="entry name" value="bZIP_sf"/>
</dbReference>
<dbReference type="CDD" id="cd14687">
    <property type="entry name" value="bZIP_ATF2"/>
    <property type="match status" value="1"/>
</dbReference>
<dbReference type="SMART" id="SM00338">
    <property type="entry name" value="BRLZ"/>
    <property type="match status" value="1"/>
</dbReference>
<feature type="compositionally biased region" description="Basic and acidic residues" evidence="5">
    <location>
        <begin position="125"/>
        <end position="134"/>
    </location>
</feature>
<dbReference type="InterPro" id="IPR004827">
    <property type="entry name" value="bZIP"/>
</dbReference>
<dbReference type="Pfam" id="PF00170">
    <property type="entry name" value="bZIP_1"/>
    <property type="match status" value="1"/>
</dbReference>
<dbReference type="STRING" id="1081109.A0A162IG08"/>
<protein>
    <submittedName>
        <fullName evidence="7">Activating transcription factor 7a</fullName>
    </submittedName>
</protein>
<dbReference type="PROSITE" id="PS50217">
    <property type="entry name" value="BZIP"/>
    <property type="match status" value="1"/>
</dbReference>
<evidence type="ECO:0000256" key="2">
    <source>
        <dbReference type="ARBA" id="ARBA00023125"/>
    </source>
</evidence>
<name>A0A162IG08_9HYPO</name>
<evidence type="ECO:0000313" key="7">
    <source>
        <dbReference type="EMBL" id="KZZ92873.1"/>
    </source>
</evidence>
<dbReference type="GO" id="GO:0005634">
    <property type="term" value="C:nucleus"/>
    <property type="evidence" value="ECO:0007669"/>
    <property type="project" value="TreeGrafter"/>
</dbReference>
<feature type="compositionally biased region" description="Acidic residues" evidence="5">
    <location>
        <begin position="301"/>
        <end position="311"/>
    </location>
</feature>
<dbReference type="PANTHER" id="PTHR23351">
    <property type="entry name" value="FOS TRANSCRIPTION FACTOR-RELATED"/>
    <property type="match status" value="1"/>
</dbReference>
<evidence type="ECO:0000256" key="3">
    <source>
        <dbReference type="ARBA" id="ARBA00023163"/>
    </source>
</evidence>
<evidence type="ECO:0000259" key="6">
    <source>
        <dbReference type="PROSITE" id="PS50217"/>
    </source>
</evidence>
<dbReference type="Gene3D" id="1.20.5.170">
    <property type="match status" value="1"/>
</dbReference>
<dbReference type="PROSITE" id="PS00036">
    <property type="entry name" value="BZIP_BASIC"/>
    <property type="match status" value="1"/>
</dbReference>
<dbReference type="EMBL" id="AZGY01000014">
    <property type="protein sequence ID" value="KZZ92873.1"/>
    <property type="molecule type" value="Genomic_DNA"/>
</dbReference>
<feature type="region of interest" description="Disordered" evidence="5">
    <location>
        <begin position="91"/>
        <end position="171"/>
    </location>
</feature>
<gene>
    <name evidence="7" type="ORF">AAL_05905</name>
</gene>
<organism evidence="7 8">
    <name type="scientific">Moelleriella libera RCEF 2490</name>
    <dbReference type="NCBI Taxonomy" id="1081109"/>
    <lineage>
        <taxon>Eukaryota</taxon>
        <taxon>Fungi</taxon>
        <taxon>Dikarya</taxon>
        <taxon>Ascomycota</taxon>
        <taxon>Pezizomycotina</taxon>
        <taxon>Sordariomycetes</taxon>
        <taxon>Hypocreomycetidae</taxon>
        <taxon>Hypocreales</taxon>
        <taxon>Clavicipitaceae</taxon>
        <taxon>Moelleriella</taxon>
    </lineage>
</organism>
<dbReference type="SUPFAM" id="SSF57959">
    <property type="entry name" value="Leucine zipper domain"/>
    <property type="match status" value="1"/>
</dbReference>
<dbReference type="GO" id="GO:0000981">
    <property type="term" value="F:DNA-binding transcription factor activity, RNA polymerase II-specific"/>
    <property type="evidence" value="ECO:0007669"/>
    <property type="project" value="TreeGrafter"/>
</dbReference>
<evidence type="ECO:0000256" key="4">
    <source>
        <dbReference type="SAM" id="Coils"/>
    </source>
</evidence>
<reference evidence="7 8" key="1">
    <citation type="journal article" date="2016" name="Genome Biol. Evol.">
        <title>Divergent and convergent evolution of fungal pathogenicity.</title>
        <authorList>
            <person name="Shang Y."/>
            <person name="Xiao G."/>
            <person name="Zheng P."/>
            <person name="Cen K."/>
            <person name="Zhan S."/>
            <person name="Wang C."/>
        </authorList>
    </citation>
    <scope>NUCLEOTIDE SEQUENCE [LARGE SCALE GENOMIC DNA]</scope>
    <source>
        <strain evidence="7 8">RCEF 2490</strain>
    </source>
</reference>
<dbReference type="AlphaFoldDB" id="A0A162IG08"/>
<dbReference type="InterPro" id="IPR000837">
    <property type="entry name" value="AP-1"/>
</dbReference>
<feature type="region of interest" description="Disordered" evidence="5">
    <location>
        <begin position="276"/>
        <end position="319"/>
    </location>
</feature>